<dbReference type="AlphaFoldDB" id="A0AAD7GZ74"/>
<reference evidence="3" key="1">
    <citation type="submission" date="2023-03" db="EMBL/GenBank/DDBJ databases">
        <title>Massive genome expansion in bonnet fungi (Mycena s.s.) driven by repeated elements and novel gene families across ecological guilds.</title>
        <authorList>
            <consortium name="Lawrence Berkeley National Laboratory"/>
            <person name="Harder C.B."/>
            <person name="Miyauchi S."/>
            <person name="Viragh M."/>
            <person name="Kuo A."/>
            <person name="Thoen E."/>
            <person name="Andreopoulos B."/>
            <person name="Lu D."/>
            <person name="Skrede I."/>
            <person name="Drula E."/>
            <person name="Henrissat B."/>
            <person name="Morin E."/>
            <person name="Kohler A."/>
            <person name="Barry K."/>
            <person name="LaButti K."/>
            <person name="Morin E."/>
            <person name="Salamov A."/>
            <person name="Lipzen A."/>
            <person name="Mereny Z."/>
            <person name="Hegedus B."/>
            <person name="Baldrian P."/>
            <person name="Stursova M."/>
            <person name="Weitz H."/>
            <person name="Taylor A."/>
            <person name="Grigoriev I.V."/>
            <person name="Nagy L.G."/>
            <person name="Martin F."/>
            <person name="Kauserud H."/>
        </authorList>
    </citation>
    <scope>NUCLEOTIDE SEQUENCE</scope>
    <source>
        <strain evidence="3">CBHHK182m</strain>
    </source>
</reference>
<name>A0AAD7GZ74_9AGAR</name>
<dbReference type="EMBL" id="JARKIB010000429">
    <property type="protein sequence ID" value="KAJ7708611.1"/>
    <property type="molecule type" value="Genomic_DNA"/>
</dbReference>
<gene>
    <name evidence="3" type="ORF">B0H16DRAFT_1481209</name>
</gene>
<comment type="caution">
    <text evidence="3">The sequence shown here is derived from an EMBL/GenBank/DDBJ whole genome shotgun (WGS) entry which is preliminary data.</text>
</comment>
<accession>A0AAD7GZ74</accession>
<feature type="region of interest" description="Disordered" evidence="1">
    <location>
        <begin position="49"/>
        <end position="88"/>
    </location>
</feature>
<organism evidence="3 4">
    <name type="scientific">Mycena metata</name>
    <dbReference type="NCBI Taxonomy" id="1033252"/>
    <lineage>
        <taxon>Eukaryota</taxon>
        <taxon>Fungi</taxon>
        <taxon>Dikarya</taxon>
        <taxon>Basidiomycota</taxon>
        <taxon>Agaricomycotina</taxon>
        <taxon>Agaricomycetes</taxon>
        <taxon>Agaricomycetidae</taxon>
        <taxon>Agaricales</taxon>
        <taxon>Marasmiineae</taxon>
        <taxon>Mycenaceae</taxon>
        <taxon>Mycena</taxon>
    </lineage>
</organism>
<keyword evidence="4" id="KW-1185">Reference proteome</keyword>
<keyword evidence="2" id="KW-0732">Signal</keyword>
<evidence type="ECO:0000313" key="3">
    <source>
        <dbReference type="EMBL" id="KAJ7708611.1"/>
    </source>
</evidence>
<dbReference type="Proteomes" id="UP001215598">
    <property type="component" value="Unassembled WGS sequence"/>
</dbReference>
<feature type="signal peptide" evidence="2">
    <location>
        <begin position="1"/>
        <end position="20"/>
    </location>
</feature>
<evidence type="ECO:0000256" key="2">
    <source>
        <dbReference type="SAM" id="SignalP"/>
    </source>
</evidence>
<feature type="chain" id="PRO_5042280573" evidence="2">
    <location>
        <begin position="21"/>
        <end position="118"/>
    </location>
</feature>
<proteinExistence type="predicted"/>
<sequence length="118" mass="13133">MLSSCTVRQLLLVLAAPAISTLSRKDYIWRLKPTVGSITRLTLSRLGTTLSDPFPGPSTQLRPPTQRKRVGVETGLKQEQSGEPSKFEETRCDLRTLGQYLPPLLNLLPVGREFVVDE</sequence>
<evidence type="ECO:0000313" key="4">
    <source>
        <dbReference type="Proteomes" id="UP001215598"/>
    </source>
</evidence>
<protein>
    <submittedName>
        <fullName evidence="3">Uncharacterized protein</fullName>
    </submittedName>
</protein>
<evidence type="ECO:0000256" key="1">
    <source>
        <dbReference type="SAM" id="MobiDB-lite"/>
    </source>
</evidence>